<dbReference type="Gene3D" id="3.40.50.12580">
    <property type="match status" value="1"/>
</dbReference>
<accession>A0ABX3A286</accession>
<dbReference type="Pfam" id="PF04464">
    <property type="entry name" value="Glyphos_transf"/>
    <property type="match status" value="1"/>
</dbReference>
<dbReference type="InterPro" id="IPR043148">
    <property type="entry name" value="TagF_C"/>
</dbReference>
<reference evidence="1 2" key="1">
    <citation type="submission" date="2016-08" db="EMBL/GenBank/DDBJ databases">
        <title>Draft genome sequence of Candidatus Piscirickettsia litoralis, from seawater.</title>
        <authorList>
            <person name="Wan X."/>
            <person name="Lee A.J."/>
            <person name="Hou S."/>
            <person name="Donachie S.P."/>
        </authorList>
    </citation>
    <scope>NUCLEOTIDE SEQUENCE [LARGE SCALE GENOMIC DNA]</scope>
    <source>
        <strain evidence="1 2">Y2</strain>
    </source>
</reference>
<gene>
    <name evidence="1" type="ORF">BGC07_08620</name>
</gene>
<comment type="caution">
    <text evidence="1">The sequence shown here is derived from an EMBL/GenBank/DDBJ whole genome shotgun (WGS) entry which is preliminary data.</text>
</comment>
<organism evidence="1 2">
    <name type="scientific">Piscirickettsia litoralis</name>
    <dbReference type="NCBI Taxonomy" id="1891921"/>
    <lineage>
        <taxon>Bacteria</taxon>
        <taxon>Pseudomonadati</taxon>
        <taxon>Pseudomonadota</taxon>
        <taxon>Gammaproteobacteria</taxon>
        <taxon>Thiotrichales</taxon>
        <taxon>Piscirickettsiaceae</taxon>
        <taxon>Piscirickettsia</taxon>
    </lineage>
</organism>
<protein>
    <recommendedName>
        <fullName evidence="3">CDP-glycerol--glycerophosphate glycerophosphotransferase</fullName>
    </recommendedName>
</protein>
<dbReference type="Proteomes" id="UP000094329">
    <property type="component" value="Unassembled WGS sequence"/>
</dbReference>
<evidence type="ECO:0000313" key="1">
    <source>
        <dbReference type="EMBL" id="ODN42972.1"/>
    </source>
</evidence>
<dbReference type="InterPro" id="IPR051612">
    <property type="entry name" value="Teichoic_Acid_Biosynth"/>
</dbReference>
<dbReference type="EMBL" id="MDTU01000001">
    <property type="protein sequence ID" value="ODN42972.1"/>
    <property type="molecule type" value="Genomic_DNA"/>
</dbReference>
<evidence type="ECO:0008006" key="3">
    <source>
        <dbReference type="Google" id="ProtNLM"/>
    </source>
</evidence>
<dbReference type="PANTHER" id="PTHR37316:SF3">
    <property type="entry name" value="TEICHOIC ACID GLYCEROL-PHOSPHATE TRANSFERASE"/>
    <property type="match status" value="1"/>
</dbReference>
<dbReference type="PANTHER" id="PTHR37316">
    <property type="entry name" value="TEICHOIC ACID GLYCEROL-PHOSPHATE PRIMASE"/>
    <property type="match status" value="1"/>
</dbReference>
<dbReference type="InterPro" id="IPR007554">
    <property type="entry name" value="Glycerophosphate_synth"/>
</dbReference>
<sequence length="187" mass="22271">MEHKEKKKQSLTYNRLITYMPTFRHGNDNFVFESGIDFDVLNKYLERNNDLLLLKFHINTKIDRNAFAGYKNIKFVHEKENPYDLICETDLLITDYSSIAYDYLLLDRPIIYYPFDLDQYKNTDRAMYTEYDEFVAGPVVETFDDLLTTLFNDEDLKKSLQSQRKSEIWGEKVIGCFTVFKTKLLEC</sequence>
<proteinExistence type="predicted"/>
<keyword evidence="2" id="KW-1185">Reference proteome</keyword>
<name>A0ABX3A286_9GAMM</name>
<evidence type="ECO:0000313" key="2">
    <source>
        <dbReference type="Proteomes" id="UP000094329"/>
    </source>
</evidence>